<dbReference type="AlphaFoldDB" id="A0A7W5ZVF3"/>
<evidence type="ECO:0000313" key="2">
    <source>
        <dbReference type="Proteomes" id="UP000562395"/>
    </source>
</evidence>
<organism evidence="1 2">
    <name type="scientific">Novosphingobium hassiacum</name>
    <dbReference type="NCBI Taxonomy" id="173676"/>
    <lineage>
        <taxon>Bacteria</taxon>
        <taxon>Pseudomonadati</taxon>
        <taxon>Pseudomonadota</taxon>
        <taxon>Alphaproteobacteria</taxon>
        <taxon>Sphingomonadales</taxon>
        <taxon>Sphingomonadaceae</taxon>
        <taxon>Novosphingobium</taxon>
    </lineage>
</organism>
<protein>
    <submittedName>
        <fullName evidence="1">Uncharacterized protein</fullName>
    </submittedName>
</protein>
<gene>
    <name evidence="1" type="ORF">GGQ88_001482</name>
</gene>
<dbReference type="RefSeq" id="WP_183612502.1">
    <property type="nucleotide sequence ID" value="NZ_JACICY010000003.1"/>
</dbReference>
<proteinExistence type="predicted"/>
<comment type="caution">
    <text evidence="1">The sequence shown here is derived from an EMBL/GenBank/DDBJ whole genome shotgun (WGS) entry which is preliminary data.</text>
</comment>
<name>A0A7W5ZVF3_9SPHN</name>
<accession>A0A7W5ZVF3</accession>
<dbReference type="Proteomes" id="UP000562395">
    <property type="component" value="Unassembled WGS sequence"/>
</dbReference>
<evidence type="ECO:0000313" key="1">
    <source>
        <dbReference type="EMBL" id="MBB3860216.1"/>
    </source>
</evidence>
<dbReference type="EMBL" id="JACICY010000003">
    <property type="protein sequence ID" value="MBB3860216.1"/>
    <property type="molecule type" value="Genomic_DNA"/>
</dbReference>
<keyword evidence="2" id="KW-1185">Reference proteome</keyword>
<reference evidence="1 2" key="1">
    <citation type="submission" date="2020-08" db="EMBL/GenBank/DDBJ databases">
        <title>Genomic Encyclopedia of Type Strains, Phase IV (KMG-IV): sequencing the most valuable type-strain genomes for metagenomic binning, comparative biology and taxonomic classification.</title>
        <authorList>
            <person name="Goeker M."/>
        </authorList>
    </citation>
    <scope>NUCLEOTIDE SEQUENCE [LARGE SCALE GENOMIC DNA]</scope>
    <source>
        <strain evidence="1 2">DSM 14552</strain>
    </source>
</reference>
<sequence>MTTGWKLTGECREALLAAHPPRYERVVADHVTLSISGTQLPAEVHVATIIGRTDDGSGVEALVVVIEGSTIRPDGKTWHITWSLAEGRSARESNDAIAKFGWQNVSASNVQLMAALW</sequence>